<dbReference type="AlphaFoldDB" id="X1KJS5"/>
<evidence type="ECO:0000313" key="1">
    <source>
        <dbReference type="EMBL" id="GAH82313.1"/>
    </source>
</evidence>
<reference evidence="1" key="1">
    <citation type="journal article" date="2014" name="Front. Microbiol.">
        <title>High frequency of phylogenetically diverse reductive dehalogenase-homologous genes in deep subseafloor sedimentary metagenomes.</title>
        <authorList>
            <person name="Kawai M."/>
            <person name="Futagami T."/>
            <person name="Toyoda A."/>
            <person name="Takaki Y."/>
            <person name="Nishi S."/>
            <person name="Hori S."/>
            <person name="Arai W."/>
            <person name="Tsubouchi T."/>
            <person name="Morono Y."/>
            <person name="Uchiyama I."/>
            <person name="Ito T."/>
            <person name="Fujiyama A."/>
            <person name="Inagaki F."/>
            <person name="Takami H."/>
        </authorList>
    </citation>
    <scope>NUCLEOTIDE SEQUENCE</scope>
    <source>
        <strain evidence="1">Expedition CK06-06</strain>
    </source>
</reference>
<comment type="caution">
    <text evidence="1">The sequence shown here is derived from an EMBL/GenBank/DDBJ whole genome shotgun (WGS) entry which is preliminary data.</text>
</comment>
<protein>
    <submittedName>
        <fullName evidence="1">Uncharacterized protein</fullName>
    </submittedName>
</protein>
<dbReference type="EMBL" id="BARU01044882">
    <property type="protein sequence ID" value="GAH82313.1"/>
    <property type="molecule type" value="Genomic_DNA"/>
</dbReference>
<proteinExistence type="predicted"/>
<name>X1KJS5_9ZZZZ</name>
<accession>X1KJS5</accession>
<gene>
    <name evidence="1" type="ORF">S03H2_68301</name>
</gene>
<organism evidence="1">
    <name type="scientific">marine sediment metagenome</name>
    <dbReference type="NCBI Taxonomy" id="412755"/>
    <lineage>
        <taxon>unclassified sequences</taxon>
        <taxon>metagenomes</taxon>
        <taxon>ecological metagenomes</taxon>
    </lineage>
</organism>
<sequence>MNRSKAEKFKNEFIELLYKYNISFQQFFLLIKDEDVVKYLAGLEKKKEEFYNYCKKVGFIV</sequence>